<dbReference type="Gene3D" id="1.10.10.1710">
    <property type="entry name" value="Deoxyribodipyrimidine photolyase-related"/>
    <property type="match status" value="1"/>
</dbReference>
<dbReference type="PANTHER" id="PTHR38657:SF1">
    <property type="entry name" value="SLR1343 PROTEIN"/>
    <property type="match status" value="1"/>
</dbReference>
<accession>A0A4R2NUZ5</accession>
<evidence type="ECO:0000259" key="1">
    <source>
        <dbReference type="Pfam" id="PF03441"/>
    </source>
</evidence>
<evidence type="ECO:0000313" key="3">
    <source>
        <dbReference type="Proteomes" id="UP000294564"/>
    </source>
</evidence>
<dbReference type="EMBL" id="SLXM01000003">
    <property type="protein sequence ID" value="TCP25913.1"/>
    <property type="molecule type" value="Genomic_DNA"/>
</dbReference>
<feature type="domain" description="Cryptochrome/DNA photolyase FAD-binding" evidence="1">
    <location>
        <begin position="302"/>
        <end position="423"/>
    </location>
</feature>
<dbReference type="RefSeq" id="WP_132794296.1">
    <property type="nucleotide sequence ID" value="NZ_SLXM01000003.1"/>
</dbReference>
<dbReference type="InterPro" id="IPR005101">
    <property type="entry name" value="Cryptochr/Photolyase_FAD-bd"/>
</dbReference>
<reference evidence="2 3" key="1">
    <citation type="submission" date="2019-03" db="EMBL/GenBank/DDBJ databases">
        <title>Genomic Encyclopedia of Type Strains, Phase IV (KMG-IV): sequencing the most valuable type-strain genomes for metagenomic binning, comparative biology and taxonomic classification.</title>
        <authorList>
            <person name="Goeker M."/>
        </authorList>
    </citation>
    <scope>NUCLEOTIDE SEQUENCE [LARGE SCALE GENOMIC DNA]</scope>
    <source>
        <strain evidence="2 3">DSM 14836</strain>
    </source>
</reference>
<gene>
    <name evidence="2" type="ORF">EV195_103275</name>
</gene>
<sequence>MSKISIIFPHQLFKNITDYLTKDTHVYLIEELLYFNQYNFHKQKLAFHRATLQFYENYLHTKGFKTTYIEAKDDLSDIRKLIPEIESKGYSELFLFDPTDNWLSKRIKESTSKAKIKWFDNPLFINSKEELASFFKESKKKFYQTSFYKEERIKRNILVQNGDPVGGKWTFDTENRKKYPKNKMTPVVLFPDINENYKEARTYINEHFQDNLGELHQFQIYPTTFKEAEKWLQEFFEVRFHEFGDYEDAIVKDRNFLHHSVLSPLINVGLLSPLYVIESAISYAAKNEIPINSLEGFVRQILGWREFIRGVYEVKGSEERTRNYWNHSRNIPESFYTGNTGVLPIDTTIKRILKTGYTHHIERLMVLGNFMLLCEFDPNQVYQWFMEFFIDAYDWVMVPNVYGMTLFSDGGLMSTKPYISSSNYIKKMSDYTSGEWEEVWDGLFWRFMDVNRDQLAKNPRLKMLISNLDKMSLEKRNSLFGKAEEFLNFLENSEEKESSYTLKFHDE</sequence>
<dbReference type="Gene3D" id="1.10.579.10">
    <property type="entry name" value="DNA Cyclobutane Dipyrimidine Photolyase, subunit A, domain 3"/>
    <property type="match status" value="1"/>
</dbReference>
<dbReference type="InterPro" id="IPR007357">
    <property type="entry name" value="PhrB-like"/>
</dbReference>
<dbReference type="Proteomes" id="UP000294564">
    <property type="component" value="Unassembled WGS sequence"/>
</dbReference>
<comment type="caution">
    <text evidence="2">The sequence shown here is derived from an EMBL/GenBank/DDBJ whole genome shotgun (WGS) entry which is preliminary data.</text>
</comment>
<dbReference type="Pfam" id="PF03441">
    <property type="entry name" value="FAD_binding_7"/>
    <property type="match status" value="1"/>
</dbReference>
<keyword evidence="2" id="KW-0456">Lyase</keyword>
<dbReference type="GO" id="GO:0016829">
    <property type="term" value="F:lyase activity"/>
    <property type="evidence" value="ECO:0007669"/>
    <property type="project" value="UniProtKB-KW"/>
</dbReference>
<dbReference type="InterPro" id="IPR036134">
    <property type="entry name" value="Crypto/Photolyase_FAD-like_sf"/>
</dbReference>
<keyword evidence="3" id="KW-1185">Reference proteome</keyword>
<proteinExistence type="predicted"/>
<dbReference type="InterPro" id="IPR052551">
    <property type="entry name" value="UV-DNA_repair_photolyase"/>
</dbReference>
<dbReference type="Gene3D" id="1.25.40.80">
    <property type="match status" value="1"/>
</dbReference>
<protein>
    <submittedName>
        <fullName evidence="2">Deoxyribodipyrimidine photolyase-related protein</fullName>
    </submittedName>
</protein>
<dbReference type="SUPFAM" id="SSF48173">
    <property type="entry name" value="Cryptochrome/photolyase FAD-binding domain"/>
    <property type="match status" value="1"/>
</dbReference>
<dbReference type="OrthoDB" id="5288100at2"/>
<dbReference type="AlphaFoldDB" id="A0A4R2NUZ5"/>
<evidence type="ECO:0000313" key="2">
    <source>
        <dbReference type="EMBL" id="TCP25913.1"/>
    </source>
</evidence>
<organism evidence="2 3">
    <name type="scientific">Tenacibaculum skagerrakense</name>
    <dbReference type="NCBI Taxonomy" id="186571"/>
    <lineage>
        <taxon>Bacteria</taxon>
        <taxon>Pseudomonadati</taxon>
        <taxon>Bacteroidota</taxon>
        <taxon>Flavobacteriia</taxon>
        <taxon>Flavobacteriales</taxon>
        <taxon>Flavobacteriaceae</taxon>
        <taxon>Tenacibaculum</taxon>
    </lineage>
</organism>
<dbReference type="Gene3D" id="3.40.50.620">
    <property type="entry name" value="HUPs"/>
    <property type="match status" value="1"/>
</dbReference>
<dbReference type="PANTHER" id="PTHR38657">
    <property type="entry name" value="SLR1343 PROTEIN"/>
    <property type="match status" value="1"/>
</dbReference>
<dbReference type="Pfam" id="PF04244">
    <property type="entry name" value="DPRP"/>
    <property type="match status" value="1"/>
</dbReference>
<dbReference type="InterPro" id="IPR014729">
    <property type="entry name" value="Rossmann-like_a/b/a_fold"/>
</dbReference>
<name>A0A4R2NUZ5_9FLAO</name>